<dbReference type="Gene3D" id="3.30.160.60">
    <property type="entry name" value="Classic Zinc Finger"/>
    <property type="match status" value="1"/>
</dbReference>
<organism evidence="1 2">
    <name type="scientific">Cylindrobasidium torrendii FP15055 ss-10</name>
    <dbReference type="NCBI Taxonomy" id="1314674"/>
    <lineage>
        <taxon>Eukaryota</taxon>
        <taxon>Fungi</taxon>
        <taxon>Dikarya</taxon>
        <taxon>Basidiomycota</taxon>
        <taxon>Agaricomycotina</taxon>
        <taxon>Agaricomycetes</taxon>
        <taxon>Agaricomycetidae</taxon>
        <taxon>Agaricales</taxon>
        <taxon>Marasmiineae</taxon>
        <taxon>Physalacriaceae</taxon>
        <taxon>Cylindrobasidium</taxon>
    </lineage>
</organism>
<dbReference type="OrthoDB" id="6365676at2759"/>
<gene>
    <name evidence="1" type="ORF">CYLTODRAFT_425308</name>
</gene>
<keyword evidence="2" id="KW-1185">Reference proteome</keyword>
<protein>
    <recommendedName>
        <fullName evidence="3">C2H2-type domain-containing protein</fullName>
    </recommendedName>
</protein>
<proteinExistence type="predicted"/>
<evidence type="ECO:0000313" key="2">
    <source>
        <dbReference type="Proteomes" id="UP000054007"/>
    </source>
</evidence>
<dbReference type="Proteomes" id="UP000054007">
    <property type="component" value="Unassembled WGS sequence"/>
</dbReference>
<evidence type="ECO:0000313" key="1">
    <source>
        <dbReference type="EMBL" id="KIY64338.1"/>
    </source>
</evidence>
<name>A0A0D7B135_9AGAR</name>
<dbReference type="AlphaFoldDB" id="A0A0D7B135"/>
<evidence type="ECO:0008006" key="3">
    <source>
        <dbReference type="Google" id="ProtNLM"/>
    </source>
</evidence>
<accession>A0A0D7B135</accession>
<dbReference type="EMBL" id="KN880641">
    <property type="protein sequence ID" value="KIY64338.1"/>
    <property type="molecule type" value="Genomic_DNA"/>
</dbReference>
<sequence>MVHRCVFVFVTERGHSCDRAGCSSTSNKKWRLTAHKRRHGERPYICPYMECQIQGAGWNFLDKLELRAHSERNIHDWDYVMKFNTPELLQYASSLKPA</sequence>
<reference evidence="1 2" key="1">
    <citation type="journal article" date="2015" name="Fungal Genet. Biol.">
        <title>Evolution of novel wood decay mechanisms in Agaricales revealed by the genome sequences of Fistulina hepatica and Cylindrobasidium torrendii.</title>
        <authorList>
            <person name="Floudas D."/>
            <person name="Held B.W."/>
            <person name="Riley R."/>
            <person name="Nagy L.G."/>
            <person name="Koehler G."/>
            <person name="Ransdell A.S."/>
            <person name="Younus H."/>
            <person name="Chow J."/>
            <person name="Chiniquy J."/>
            <person name="Lipzen A."/>
            <person name="Tritt A."/>
            <person name="Sun H."/>
            <person name="Haridas S."/>
            <person name="LaButti K."/>
            <person name="Ohm R.A."/>
            <person name="Kues U."/>
            <person name="Blanchette R.A."/>
            <person name="Grigoriev I.V."/>
            <person name="Minto R.E."/>
            <person name="Hibbett D.S."/>
        </authorList>
    </citation>
    <scope>NUCLEOTIDE SEQUENCE [LARGE SCALE GENOMIC DNA]</scope>
    <source>
        <strain evidence="1 2">FP15055 ss-10</strain>
    </source>
</reference>